<proteinExistence type="predicted"/>
<dbReference type="AlphaFoldDB" id="A0A2A8D679"/>
<evidence type="ECO:0000259" key="2">
    <source>
        <dbReference type="Pfam" id="PF03703"/>
    </source>
</evidence>
<keyword evidence="1" id="KW-0472">Membrane</keyword>
<feature type="transmembrane region" description="Helical" evidence="1">
    <location>
        <begin position="47"/>
        <end position="66"/>
    </location>
</feature>
<dbReference type="Pfam" id="PF03703">
    <property type="entry name" value="bPH_2"/>
    <property type="match status" value="1"/>
</dbReference>
<name>A0A2A8D679_9MICC</name>
<keyword evidence="1" id="KW-0812">Transmembrane</keyword>
<dbReference type="InterPro" id="IPR005182">
    <property type="entry name" value="YdbS-like_PH"/>
</dbReference>
<comment type="caution">
    <text evidence="3">The sequence shown here is derived from an EMBL/GenBank/DDBJ whole genome shotgun (WGS) entry which is preliminary data.</text>
</comment>
<organism evidence="3 4">
    <name type="scientific">Rothia dentocariosa</name>
    <dbReference type="NCBI Taxonomy" id="2047"/>
    <lineage>
        <taxon>Bacteria</taxon>
        <taxon>Bacillati</taxon>
        <taxon>Actinomycetota</taxon>
        <taxon>Actinomycetes</taxon>
        <taxon>Micrococcales</taxon>
        <taxon>Micrococcaceae</taxon>
        <taxon>Rothia</taxon>
    </lineage>
</organism>
<dbReference type="EMBL" id="PDEV01000002">
    <property type="protein sequence ID" value="PEN16303.1"/>
    <property type="molecule type" value="Genomic_DNA"/>
</dbReference>
<dbReference type="RefSeq" id="WP_098042678.1">
    <property type="nucleotide sequence ID" value="NZ_CAURLQ010000006.1"/>
</dbReference>
<gene>
    <name evidence="3" type="ORF">CRM92_06390</name>
</gene>
<evidence type="ECO:0000313" key="3">
    <source>
        <dbReference type="EMBL" id="PEN16303.1"/>
    </source>
</evidence>
<evidence type="ECO:0000313" key="4">
    <source>
        <dbReference type="Proteomes" id="UP000219947"/>
    </source>
</evidence>
<sequence>MKLRGKLYPGEQTIILTRAHPGALVGAFVYLLVAFTSASFASTARSSGLLFLAGSVVAAVTALVALRKIWRWSVTRYAITTHRIMIIKGLMRRKADISLLLDGMGNRWVSQSSLGAWMGYGSFHVDYAGGFRHQLMHLPNPERFRNIVEHAWQDYYPLRVSYV</sequence>
<evidence type="ECO:0000256" key="1">
    <source>
        <dbReference type="SAM" id="Phobius"/>
    </source>
</evidence>
<feature type="transmembrane region" description="Helical" evidence="1">
    <location>
        <begin position="21"/>
        <end position="41"/>
    </location>
</feature>
<keyword evidence="1" id="KW-1133">Transmembrane helix</keyword>
<protein>
    <recommendedName>
        <fullName evidence="2">YdbS-like PH domain-containing protein</fullName>
    </recommendedName>
</protein>
<dbReference type="Proteomes" id="UP000219947">
    <property type="component" value="Unassembled WGS sequence"/>
</dbReference>
<accession>A0A2A8D679</accession>
<keyword evidence="4" id="KW-1185">Reference proteome</keyword>
<feature type="domain" description="YdbS-like PH" evidence="2">
    <location>
        <begin position="72"/>
        <end position="147"/>
    </location>
</feature>
<reference evidence="3" key="1">
    <citation type="submission" date="2017-10" db="EMBL/GenBank/DDBJ databases">
        <title>Kefir isolates.</title>
        <authorList>
            <person name="Kim Y."/>
            <person name="Blasche S."/>
        </authorList>
    </citation>
    <scope>NUCLEOTIDE SEQUENCE [LARGE SCALE GENOMIC DNA]</scope>
    <source>
        <strain evidence="3">OG2-2</strain>
    </source>
</reference>